<comment type="caution">
    <text evidence="6">The sequence shown here is derived from an EMBL/GenBank/DDBJ whole genome shotgun (WGS) entry which is preliminary data.</text>
</comment>
<evidence type="ECO:0000313" key="7">
    <source>
        <dbReference type="Proteomes" id="UP000269001"/>
    </source>
</evidence>
<dbReference type="Gene3D" id="3.40.190.290">
    <property type="match status" value="1"/>
</dbReference>
<dbReference type="AlphaFoldDB" id="A0A3A8EAY3"/>
<dbReference type="SUPFAM" id="SSF53850">
    <property type="entry name" value="Periplasmic binding protein-like II"/>
    <property type="match status" value="1"/>
</dbReference>
<dbReference type="InterPro" id="IPR005119">
    <property type="entry name" value="LysR_subst-bd"/>
</dbReference>
<evidence type="ECO:0000256" key="4">
    <source>
        <dbReference type="ARBA" id="ARBA00023163"/>
    </source>
</evidence>
<name>A0A3A8EAY3_9GAMM</name>
<keyword evidence="7" id="KW-1185">Reference proteome</keyword>
<keyword evidence="3" id="KW-0238">DNA-binding</keyword>
<dbReference type="PANTHER" id="PTHR30126:SF40">
    <property type="entry name" value="HTH-TYPE TRANSCRIPTIONAL REGULATOR GLTR"/>
    <property type="match status" value="1"/>
</dbReference>
<dbReference type="Proteomes" id="UP000269001">
    <property type="component" value="Unassembled WGS sequence"/>
</dbReference>
<comment type="similarity">
    <text evidence="1">Belongs to the LysR transcriptional regulatory family.</text>
</comment>
<dbReference type="GO" id="GO:0003700">
    <property type="term" value="F:DNA-binding transcription factor activity"/>
    <property type="evidence" value="ECO:0007669"/>
    <property type="project" value="InterPro"/>
</dbReference>
<dbReference type="Pfam" id="PF00126">
    <property type="entry name" value="HTH_1"/>
    <property type="match status" value="1"/>
</dbReference>
<dbReference type="EMBL" id="RAXU01000029">
    <property type="protein sequence ID" value="RKG30666.1"/>
    <property type="molecule type" value="Genomic_DNA"/>
</dbReference>
<proteinExistence type="inferred from homology"/>
<protein>
    <submittedName>
        <fullName evidence="6">LysR family transcriptional regulator</fullName>
    </submittedName>
</protein>
<organism evidence="6 7">
    <name type="scientific">Acinetobacter guerrae</name>
    <dbReference type="NCBI Taxonomy" id="1843371"/>
    <lineage>
        <taxon>Bacteria</taxon>
        <taxon>Pseudomonadati</taxon>
        <taxon>Pseudomonadota</taxon>
        <taxon>Gammaproteobacteria</taxon>
        <taxon>Moraxellales</taxon>
        <taxon>Moraxellaceae</taxon>
        <taxon>Acinetobacter</taxon>
    </lineage>
</organism>
<dbReference type="SUPFAM" id="SSF46785">
    <property type="entry name" value="Winged helix' DNA-binding domain"/>
    <property type="match status" value="1"/>
</dbReference>
<dbReference type="PANTHER" id="PTHR30126">
    <property type="entry name" value="HTH-TYPE TRANSCRIPTIONAL REGULATOR"/>
    <property type="match status" value="1"/>
</dbReference>
<evidence type="ECO:0000256" key="1">
    <source>
        <dbReference type="ARBA" id="ARBA00009437"/>
    </source>
</evidence>
<feature type="domain" description="HTH lysR-type" evidence="5">
    <location>
        <begin position="1"/>
        <end position="58"/>
    </location>
</feature>
<dbReference type="InterPro" id="IPR036388">
    <property type="entry name" value="WH-like_DNA-bd_sf"/>
</dbReference>
<reference evidence="6 7" key="1">
    <citation type="submission" date="2018-09" db="EMBL/GenBank/DDBJ databases">
        <title>The draft genome of Acinetobacter spp. strains.</title>
        <authorList>
            <person name="Qin J."/>
            <person name="Feng Y."/>
            <person name="Zong Z."/>
        </authorList>
    </citation>
    <scope>NUCLEOTIDE SEQUENCE [LARGE SCALE GENOMIC DNA]</scope>
    <source>
        <strain evidence="6 7">WCHAc060096</strain>
    </source>
</reference>
<keyword evidence="4" id="KW-0804">Transcription</keyword>
<evidence type="ECO:0000259" key="5">
    <source>
        <dbReference type="PROSITE" id="PS50931"/>
    </source>
</evidence>
<dbReference type="InterPro" id="IPR000847">
    <property type="entry name" value="LysR_HTH_N"/>
</dbReference>
<dbReference type="InterPro" id="IPR036390">
    <property type="entry name" value="WH_DNA-bd_sf"/>
</dbReference>
<dbReference type="FunFam" id="1.10.10.10:FF:000001">
    <property type="entry name" value="LysR family transcriptional regulator"/>
    <property type="match status" value="1"/>
</dbReference>
<dbReference type="Pfam" id="PF03466">
    <property type="entry name" value="LysR_substrate"/>
    <property type="match status" value="1"/>
</dbReference>
<evidence type="ECO:0000256" key="3">
    <source>
        <dbReference type="ARBA" id="ARBA00023125"/>
    </source>
</evidence>
<dbReference type="Gene3D" id="1.10.10.10">
    <property type="entry name" value="Winged helix-like DNA-binding domain superfamily/Winged helix DNA-binding domain"/>
    <property type="match status" value="1"/>
</dbReference>
<gene>
    <name evidence="6" type="ORF">D7V21_15550</name>
</gene>
<evidence type="ECO:0000256" key="2">
    <source>
        <dbReference type="ARBA" id="ARBA00023015"/>
    </source>
</evidence>
<evidence type="ECO:0000313" key="6">
    <source>
        <dbReference type="EMBL" id="RKG30666.1"/>
    </source>
</evidence>
<accession>A0A3A8EAY3</accession>
<sequence>MDIQQLKMFQSIVECGSMVQAATKLHCVPSNITIRIKQLEAELKAPLFLREGKTLKLTASGEIFLEYSQKILALCDEAKRSIHPDAAPSGPLRIGAIESSATTRLPRLLAQYHQLYPDVSIQITTGTWKQLLQDVVQHKLDGAIVAGQIQLPLLHKLEIYQENMVLIAPTSIGEIHCQEDLIDREIFMWTEGCPYRAALEEWLKLKNLSLPMTGITSYATIIGCVSAGSGVSLVPQSIFEQYKTMTNICGYQFTQLSSMQNQFFWHQNVQHHKARDAFIELLKTEFSNKK</sequence>
<dbReference type="RefSeq" id="WP_120371337.1">
    <property type="nucleotide sequence ID" value="NZ_BKYM01000013.1"/>
</dbReference>
<dbReference type="PROSITE" id="PS50931">
    <property type="entry name" value="HTH_LYSR"/>
    <property type="match status" value="1"/>
</dbReference>
<dbReference type="GO" id="GO:0000976">
    <property type="term" value="F:transcription cis-regulatory region binding"/>
    <property type="evidence" value="ECO:0007669"/>
    <property type="project" value="TreeGrafter"/>
</dbReference>
<keyword evidence="2" id="KW-0805">Transcription regulation</keyword>